<dbReference type="GeneID" id="83594162"/>
<evidence type="ECO:0000313" key="2">
    <source>
        <dbReference type="Proteomes" id="UP001164733"/>
    </source>
</evidence>
<protein>
    <submittedName>
        <fullName evidence="1">Uncharacterized protein</fullName>
    </submittedName>
</protein>
<name>A0AA47EI82_9CLOT</name>
<dbReference type="Proteomes" id="UP001164733">
    <property type="component" value="Chromosome"/>
</dbReference>
<proteinExistence type="predicted"/>
<dbReference type="AlphaFoldDB" id="A0AA47EI82"/>
<gene>
    <name evidence="1" type="ORF">LL038_24710</name>
</gene>
<dbReference type="EMBL" id="CP086239">
    <property type="protein sequence ID" value="WAG60676.1"/>
    <property type="molecule type" value="Genomic_DNA"/>
</dbReference>
<dbReference type="RefSeq" id="WP_216123886.1">
    <property type="nucleotide sequence ID" value="NZ_CP077615.1"/>
</dbReference>
<reference evidence="1" key="1">
    <citation type="submission" date="2021-11" db="EMBL/GenBank/DDBJ databases">
        <title>Clostridia strains as spoilage organisms.</title>
        <authorList>
            <person name="Wambui J."/>
            <person name="Stevens M.J.A."/>
            <person name="Stephan R."/>
        </authorList>
    </citation>
    <scope>NUCLEOTIDE SEQUENCE</scope>
    <source>
        <strain evidence="1">CF009</strain>
    </source>
</reference>
<sequence length="63" mass="7418">MKIKKSKSMTIDMNVLQLNCRKFTTSEIGRGIGIKPAKKGRRSYNRKQKHQTDEVYHKTTYLM</sequence>
<organism evidence="1 2">
    <name type="scientific">Clostridium estertheticum</name>
    <dbReference type="NCBI Taxonomy" id="238834"/>
    <lineage>
        <taxon>Bacteria</taxon>
        <taxon>Bacillati</taxon>
        <taxon>Bacillota</taxon>
        <taxon>Clostridia</taxon>
        <taxon>Eubacteriales</taxon>
        <taxon>Clostridiaceae</taxon>
        <taxon>Clostridium</taxon>
    </lineage>
</organism>
<evidence type="ECO:0000313" key="1">
    <source>
        <dbReference type="EMBL" id="WAG60676.1"/>
    </source>
</evidence>
<accession>A0AA47EI82</accession>